<dbReference type="Pfam" id="PF04299">
    <property type="entry name" value="FMN_bind_2"/>
    <property type="match status" value="1"/>
</dbReference>
<dbReference type="InterPro" id="IPR012349">
    <property type="entry name" value="Split_barrel_FMN-bd"/>
</dbReference>
<dbReference type="Gene3D" id="2.30.110.10">
    <property type="entry name" value="Electron Transport, Fmn-binding Protein, Chain A"/>
    <property type="match status" value="1"/>
</dbReference>
<dbReference type="Proteomes" id="UP000718281">
    <property type="component" value="Unassembled WGS sequence"/>
</dbReference>
<dbReference type="AlphaFoldDB" id="A0A935CFP7"/>
<evidence type="ECO:0000313" key="2">
    <source>
        <dbReference type="Proteomes" id="UP000718281"/>
    </source>
</evidence>
<dbReference type="EMBL" id="JADIXZ010000004">
    <property type="protein sequence ID" value="MBK6301266.1"/>
    <property type="molecule type" value="Genomic_DNA"/>
</dbReference>
<gene>
    <name evidence="1" type="ORF">IPF40_09535</name>
</gene>
<name>A0A935CFP7_9MICO</name>
<protein>
    <submittedName>
        <fullName evidence="1">FMN-binding negative transcriptional regulator</fullName>
    </submittedName>
</protein>
<accession>A0A935CFP7</accession>
<proteinExistence type="predicted"/>
<dbReference type="PANTHER" id="PTHR35802">
    <property type="entry name" value="PROTEASE SYNTHASE AND SPORULATION PROTEIN PAI 2"/>
    <property type="match status" value="1"/>
</dbReference>
<dbReference type="SUPFAM" id="SSF50475">
    <property type="entry name" value="FMN-binding split barrel"/>
    <property type="match status" value="1"/>
</dbReference>
<comment type="caution">
    <text evidence="1">The sequence shown here is derived from an EMBL/GenBank/DDBJ whole genome shotgun (WGS) entry which is preliminary data.</text>
</comment>
<dbReference type="PANTHER" id="PTHR35802:SF1">
    <property type="entry name" value="PROTEASE SYNTHASE AND SPORULATION PROTEIN PAI 2"/>
    <property type="match status" value="1"/>
</dbReference>
<reference evidence="1 2" key="1">
    <citation type="submission" date="2020-10" db="EMBL/GenBank/DDBJ databases">
        <title>Connecting structure to function with the recovery of over 1000 high-quality activated sludge metagenome-assembled genomes encoding full-length rRNA genes using long-read sequencing.</title>
        <authorList>
            <person name="Singleton C.M."/>
            <person name="Petriglieri F."/>
            <person name="Kristensen J.M."/>
            <person name="Kirkegaard R.H."/>
            <person name="Michaelsen T.Y."/>
            <person name="Andersen M.H."/>
            <person name="Karst S.M."/>
            <person name="Dueholm M.S."/>
            <person name="Nielsen P.H."/>
            <person name="Albertsen M."/>
        </authorList>
    </citation>
    <scope>NUCLEOTIDE SEQUENCE [LARGE SCALE GENOMIC DNA]</scope>
    <source>
        <strain evidence="1">AalE_18-Q3-R2-46_BAT3C.188</strain>
    </source>
</reference>
<evidence type="ECO:0000313" key="1">
    <source>
        <dbReference type="EMBL" id="MBK6301266.1"/>
    </source>
</evidence>
<sequence length="227" mass="25011">MYVPAHFAMTDDQVSAVLARIGSAELITHHSDTGLVATNLPFLHDPSVGPQGALLGHVARNNRQWSDPVDGEALVIVTETDHYVSPAWLPSKAEHGKVVPTWNYVTVHVYGELIAHDDIEWTREVVRRLTERHELGADQPWSVEDAPEGYIDAMLRAIVGIELRITRIVAKAKMAQNKTPADVEAIASVLAAQGDSRGEDWLREISLPAAERRAALIAEVGAQRERR</sequence>
<organism evidence="1 2">
    <name type="scientific">Candidatus Phosphoribacter hodrii</name>
    <dbReference type="NCBI Taxonomy" id="2953743"/>
    <lineage>
        <taxon>Bacteria</taxon>
        <taxon>Bacillati</taxon>
        <taxon>Actinomycetota</taxon>
        <taxon>Actinomycetes</taxon>
        <taxon>Micrococcales</taxon>
        <taxon>Dermatophilaceae</taxon>
        <taxon>Candidatus Phosphoribacter</taxon>
    </lineage>
</organism>
<dbReference type="InterPro" id="IPR007396">
    <property type="entry name" value="TR_PAI2-type"/>
</dbReference>
<dbReference type="PIRSF" id="PIRSF010372">
    <property type="entry name" value="PaiB"/>
    <property type="match status" value="1"/>
</dbReference>